<feature type="signal peptide" evidence="1">
    <location>
        <begin position="1"/>
        <end position="27"/>
    </location>
</feature>
<evidence type="ECO:0000256" key="1">
    <source>
        <dbReference type="SAM" id="SignalP"/>
    </source>
</evidence>
<sequence length="135" mass="14390">MADIMPSRRRFFALLAATAAAASMALAADAVAQRFPDVVAAKVRAGSAGHFDFDVTVSSPYDTPQRYADAFRVTSKAGGVFGERKLLHDHAGEQPFTRDLYGVAIPPGIRVVLVQARDSEFGYGGATFEVSLPGR</sequence>
<name>A0A9D7HJB9_9PROT</name>
<feature type="chain" id="PRO_5038757787" evidence="1">
    <location>
        <begin position="28"/>
        <end position="135"/>
    </location>
</feature>
<evidence type="ECO:0000313" key="2">
    <source>
        <dbReference type="EMBL" id="MBK6971782.1"/>
    </source>
</evidence>
<protein>
    <submittedName>
        <fullName evidence="2">Uncharacterized protein</fullName>
    </submittedName>
</protein>
<organism evidence="2 3">
    <name type="scientific">Candidatus Methylophosphatis roskildensis</name>
    <dbReference type="NCBI Taxonomy" id="2899263"/>
    <lineage>
        <taxon>Bacteria</taxon>
        <taxon>Pseudomonadati</taxon>
        <taxon>Pseudomonadota</taxon>
        <taxon>Betaproteobacteria</taxon>
        <taxon>Nitrosomonadales</taxon>
        <taxon>Sterolibacteriaceae</taxon>
        <taxon>Candidatus Methylophosphatis</taxon>
    </lineage>
</organism>
<dbReference type="AlphaFoldDB" id="A0A9D7HJB9"/>
<evidence type="ECO:0000313" key="3">
    <source>
        <dbReference type="Proteomes" id="UP000807785"/>
    </source>
</evidence>
<dbReference type="EMBL" id="JADJEV010000001">
    <property type="protein sequence ID" value="MBK6971782.1"/>
    <property type="molecule type" value="Genomic_DNA"/>
</dbReference>
<keyword evidence="1" id="KW-0732">Signal</keyword>
<comment type="caution">
    <text evidence="2">The sequence shown here is derived from an EMBL/GenBank/DDBJ whole genome shotgun (WGS) entry which is preliminary data.</text>
</comment>
<dbReference type="Proteomes" id="UP000807785">
    <property type="component" value="Unassembled WGS sequence"/>
</dbReference>
<proteinExistence type="predicted"/>
<dbReference type="InterPro" id="IPR006311">
    <property type="entry name" value="TAT_signal"/>
</dbReference>
<dbReference type="PROSITE" id="PS51318">
    <property type="entry name" value="TAT"/>
    <property type="match status" value="1"/>
</dbReference>
<reference evidence="2" key="1">
    <citation type="submission" date="2020-10" db="EMBL/GenBank/DDBJ databases">
        <title>Connecting structure to function with the recovery of over 1000 high-quality activated sludge metagenome-assembled genomes encoding full-length rRNA genes using long-read sequencing.</title>
        <authorList>
            <person name="Singleton C.M."/>
            <person name="Petriglieri F."/>
            <person name="Kristensen J.M."/>
            <person name="Kirkegaard R.H."/>
            <person name="Michaelsen T.Y."/>
            <person name="Andersen M.H."/>
            <person name="Karst S.M."/>
            <person name="Dueholm M.S."/>
            <person name="Nielsen P.H."/>
            <person name="Albertsen M."/>
        </authorList>
    </citation>
    <scope>NUCLEOTIDE SEQUENCE</scope>
    <source>
        <strain evidence="2">Bjer_18-Q3-R1-45_BAT3C.347</strain>
    </source>
</reference>
<gene>
    <name evidence="2" type="ORF">IPH26_02060</name>
</gene>
<accession>A0A9D7HJB9</accession>